<dbReference type="AlphaFoldDB" id="A0A371HZE8"/>
<dbReference type="EMBL" id="QJKJ01001329">
    <property type="protein sequence ID" value="RDY08170.1"/>
    <property type="molecule type" value="Genomic_DNA"/>
</dbReference>
<reference evidence="2" key="1">
    <citation type="submission" date="2018-05" db="EMBL/GenBank/DDBJ databases">
        <title>Draft genome of Mucuna pruriens seed.</title>
        <authorList>
            <person name="Nnadi N.E."/>
            <person name="Vos R."/>
            <person name="Hasami M.H."/>
            <person name="Devisetty U.K."/>
            <person name="Aguiy J.C."/>
        </authorList>
    </citation>
    <scope>NUCLEOTIDE SEQUENCE [LARGE SCALE GENOMIC DNA]</scope>
    <source>
        <strain evidence="2">JCA_2017</strain>
    </source>
</reference>
<organism evidence="2 3">
    <name type="scientific">Mucuna pruriens</name>
    <name type="common">Velvet bean</name>
    <name type="synonym">Dolichos pruriens</name>
    <dbReference type="NCBI Taxonomy" id="157652"/>
    <lineage>
        <taxon>Eukaryota</taxon>
        <taxon>Viridiplantae</taxon>
        <taxon>Streptophyta</taxon>
        <taxon>Embryophyta</taxon>
        <taxon>Tracheophyta</taxon>
        <taxon>Spermatophyta</taxon>
        <taxon>Magnoliopsida</taxon>
        <taxon>eudicotyledons</taxon>
        <taxon>Gunneridae</taxon>
        <taxon>Pentapetalae</taxon>
        <taxon>rosids</taxon>
        <taxon>fabids</taxon>
        <taxon>Fabales</taxon>
        <taxon>Fabaceae</taxon>
        <taxon>Papilionoideae</taxon>
        <taxon>50 kb inversion clade</taxon>
        <taxon>NPAAA clade</taxon>
        <taxon>indigoferoid/millettioid clade</taxon>
        <taxon>Phaseoleae</taxon>
        <taxon>Mucuna</taxon>
    </lineage>
</organism>
<evidence type="ECO:0000313" key="2">
    <source>
        <dbReference type="EMBL" id="RDY08170.1"/>
    </source>
</evidence>
<protein>
    <submittedName>
        <fullName evidence="2">Uncharacterized protein</fullName>
    </submittedName>
</protein>
<name>A0A371HZE8_MUCPR</name>
<comment type="caution">
    <text evidence="2">The sequence shown here is derived from an EMBL/GenBank/DDBJ whole genome shotgun (WGS) entry which is preliminary data.</text>
</comment>
<gene>
    <name evidence="2" type="ORF">CR513_07633</name>
</gene>
<feature type="region of interest" description="Disordered" evidence="1">
    <location>
        <begin position="128"/>
        <end position="159"/>
    </location>
</feature>
<accession>A0A371HZE8</accession>
<evidence type="ECO:0000256" key="1">
    <source>
        <dbReference type="SAM" id="MobiDB-lite"/>
    </source>
</evidence>
<proteinExistence type="predicted"/>
<feature type="non-terminal residue" evidence="2">
    <location>
        <position position="1"/>
    </location>
</feature>
<sequence length="177" mass="20102">MVYLGPLCLTRTPNWFPHIEYAYNHINNSATAHTSFKLVCGFNLTTLLDLLPLSSVSSMINCNGVTKAKFVKDLHAKVHLRKERFPCADEPSKIIKKINDNSYILEMPETSKEVIHLITLHSNLKENSFKEGEPNKDLGSLQEDTQEVPNLVHPSPLKQISNRPLKSKLRYKMGFEA</sequence>
<dbReference type="OrthoDB" id="6133115at2759"/>
<evidence type="ECO:0000313" key="3">
    <source>
        <dbReference type="Proteomes" id="UP000257109"/>
    </source>
</evidence>
<keyword evidence="3" id="KW-1185">Reference proteome</keyword>
<dbReference type="Proteomes" id="UP000257109">
    <property type="component" value="Unassembled WGS sequence"/>
</dbReference>